<dbReference type="Proteomes" id="UP001243009">
    <property type="component" value="Unassembled WGS sequence"/>
</dbReference>
<dbReference type="PANTHER" id="PTHR43283">
    <property type="entry name" value="BETA-LACTAMASE-RELATED"/>
    <property type="match status" value="1"/>
</dbReference>
<dbReference type="EC" id="3.1.1.103" evidence="2"/>
<dbReference type="RefSeq" id="WP_305105449.1">
    <property type="nucleotide sequence ID" value="NZ_JAUTWS010000019.1"/>
</dbReference>
<gene>
    <name evidence="2" type="ORF">Q7A36_19705</name>
</gene>
<dbReference type="InterPro" id="IPR001466">
    <property type="entry name" value="Beta-lactam-related"/>
</dbReference>
<organism evidence="2 3">
    <name type="scientific">Paracraurococcus lichenis</name>
    <dbReference type="NCBI Taxonomy" id="3064888"/>
    <lineage>
        <taxon>Bacteria</taxon>
        <taxon>Pseudomonadati</taxon>
        <taxon>Pseudomonadota</taxon>
        <taxon>Alphaproteobacteria</taxon>
        <taxon>Acetobacterales</taxon>
        <taxon>Roseomonadaceae</taxon>
        <taxon>Paracraurococcus</taxon>
    </lineage>
</organism>
<dbReference type="GO" id="GO:0016787">
    <property type="term" value="F:hydrolase activity"/>
    <property type="evidence" value="ECO:0007669"/>
    <property type="project" value="UniProtKB-KW"/>
</dbReference>
<proteinExistence type="predicted"/>
<evidence type="ECO:0000313" key="3">
    <source>
        <dbReference type="Proteomes" id="UP001243009"/>
    </source>
</evidence>
<name>A0ABT9E351_9PROT</name>
<reference evidence="2 3" key="1">
    <citation type="submission" date="2023-08" db="EMBL/GenBank/DDBJ databases">
        <title>The draft genome sequence of Paracraurococcus sp. LOR1-02.</title>
        <authorList>
            <person name="Kingkaew E."/>
            <person name="Tanasupawat S."/>
        </authorList>
    </citation>
    <scope>NUCLEOTIDE SEQUENCE [LARGE SCALE GENOMIC DNA]</scope>
    <source>
        <strain evidence="2 3">LOR1-02</strain>
    </source>
</reference>
<protein>
    <submittedName>
        <fullName evidence="2">Serine hydrolase domain-containing protein</fullName>
        <ecNumber evidence="2">3.1.1.103</ecNumber>
    </submittedName>
</protein>
<keyword evidence="3" id="KW-1185">Reference proteome</keyword>
<sequence>MPNRAAIDAVLQRTVEAGAVPGVVALAADRNGVVYEGAFGRRDLSAAAPMTLDTVFWIASMTKAVTSVAAMRLVEERRLELDAPLGGLLPDLAAPEVLEGFAPDGTPRLRPAKRPITLRHLLTHTAGFSYNTWNAGMARYMEITGLPAPRSGRLASLRAPLVRDPGEAWEYSIATDWAGRVVEAAGGAGLDVLLRGLVLGPLGMADTGHVPGPSQQARRARVHQRDGQGALSPIDFALPEAPEFLGGGGGLLSTGLDYLRFLRMLLGGGALDGARVLRPETVAEMARNQIGALEFRPLRTTMPAVSNDFDPFPEMSRKFGLGFLINTQDLPGRRAAGSLAWAGLGNTWFWVDPGRGMAGVLLTQILPFADHAVLDLLAGFETAVYAG</sequence>
<dbReference type="EMBL" id="JAUTWS010000019">
    <property type="protein sequence ID" value="MDO9710588.1"/>
    <property type="molecule type" value="Genomic_DNA"/>
</dbReference>
<evidence type="ECO:0000259" key="1">
    <source>
        <dbReference type="Pfam" id="PF00144"/>
    </source>
</evidence>
<comment type="caution">
    <text evidence="2">The sequence shown here is derived from an EMBL/GenBank/DDBJ whole genome shotgun (WGS) entry which is preliminary data.</text>
</comment>
<dbReference type="SUPFAM" id="SSF56601">
    <property type="entry name" value="beta-lactamase/transpeptidase-like"/>
    <property type="match status" value="1"/>
</dbReference>
<keyword evidence="2" id="KW-0378">Hydrolase</keyword>
<evidence type="ECO:0000313" key="2">
    <source>
        <dbReference type="EMBL" id="MDO9710588.1"/>
    </source>
</evidence>
<dbReference type="InterPro" id="IPR050789">
    <property type="entry name" value="Diverse_Enzym_Activities"/>
</dbReference>
<dbReference type="Gene3D" id="3.40.710.10">
    <property type="entry name" value="DD-peptidase/beta-lactamase superfamily"/>
    <property type="match status" value="1"/>
</dbReference>
<dbReference type="InterPro" id="IPR012338">
    <property type="entry name" value="Beta-lactam/transpept-like"/>
</dbReference>
<feature type="domain" description="Beta-lactamase-related" evidence="1">
    <location>
        <begin position="7"/>
        <end position="373"/>
    </location>
</feature>
<dbReference type="PANTHER" id="PTHR43283:SF3">
    <property type="entry name" value="BETA-LACTAMASE FAMILY PROTEIN (AFU_ORTHOLOGUE AFUA_5G07500)"/>
    <property type="match status" value="1"/>
</dbReference>
<accession>A0ABT9E351</accession>
<dbReference type="Pfam" id="PF00144">
    <property type="entry name" value="Beta-lactamase"/>
    <property type="match status" value="1"/>
</dbReference>